<reference evidence="1 2" key="1">
    <citation type="submission" date="2018-02" db="EMBL/GenBank/DDBJ databases">
        <title>8 Nocardia nova and 1 Nocardia cyriacigeorgica strain used for evolution to TMP-SMX.</title>
        <authorList>
            <person name="Mehta H."/>
            <person name="Weng J."/>
            <person name="Shamoo Y."/>
        </authorList>
    </citation>
    <scope>NUCLEOTIDE SEQUENCE [LARGE SCALE GENOMIC DNA]</scope>
    <source>
        <strain evidence="1 2">BAA2227</strain>
    </source>
</reference>
<dbReference type="Proteomes" id="UP000238356">
    <property type="component" value="Unassembled WGS sequence"/>
</dbReference>
<evidence type="ECO:0000313" key="1">
    <source>
        <dbReference type="EMBL" id="PPJ31328.1"/>
    </source>
</evidence>
<evidence type="ECO:0000313" key="2">
    <source>
        <dbReference type="Proteomes" id="UP000238356"/>
    </source>
</evidence>
<keyword evidence="2" id="KW-1185">Reference proteome</keyword>
<sequence length="71" mass="7617">MRNRHSGNPFAESPADIAAALTDLSVPALLLSCIHTAPPDRRRAILDGPLRPAGSMLNEFQGFMSDSTPRS</sequence>
<protein>
    <submittedName>
        <fullName evidence="1">Uncharacterized protein</fullName>
    </submittedName>
</protein>
<name>A0A2S6AC72_9NOCA</name>
<dbReference type="GeneID" id="66722484"/>
<dbReference type="EMBL" id="PSZD01000003">
    <property type="protein sequence ID" value="PPJ31328.1"/>
    <property type="molecule type" value="Genomic_DNA"/>
</dbReference>
<dbReference type="RefSeq" id="WP_063014097.1">
    <property type="nucleotide sequence ID" value="NZ_JADLQW010000005.1"/>
</dbReference>
<gene>
    <name evidence="1" type="ORF">C5F51_07070</name>
</gene>
<organism evidence="1 2">
    <name type="scientific">Nocardia nova</name>
    <dbReference type="NCBI Taxonomy" id="37330"/>
    <lineage>
        <taxon>Bacteria</taxon>
        <taxon>Bacillati</taxon>
        <taxon>Actinomycetota</taxon>
        <taxon>Actinomycetes</taxon>
        <taxon>Mycobacteriales</taxon>
        <taxon>Nocardiaceae</taxon>
        <taxon>Nocardia</taxon>
    </lineage>
</organism>
<accession>A0A2S6AC72</accession>
<comment type="caution">
    <text evidence="1">The sequence shown here is derived from an EMBL/GenBank/DDBJ whole genome shotgun (WGS) entry which is preliminary data.</text>
</comment>
<dbReference type="AlphaFoldDB" id="A0A2S6AC72"/>
<proteinExistence type="predicted"/>